<evidence type="ECO:0000313" key="2">
    <source>
        <dbReference type="Proteomes" id="UP000324222"/>
    </source>
</evidence>
<gene>
    <name evidence="1" type="ORF">E2C01_084520</name>
</gene>
<keyword evidence="2" id="KW-1185">Reference proteome</keyword>
<dbReference type="EMBL" id="VSRR010081455">
    <property type="protein sequence ID" value="MPC89566.1"/>
    <property type="molecule type" value="Genomic_DNA"/>
</dbReference>
<dbReference type="AlphaFoldDB" id="A0A5B7J6I0"/>
<sequence>MIEAGLIPQWINDLIGTKAKKARDQFGKKTSLPKDWAKNLQQNVRGFKFLISFLM</sequence>
<organism evidence="1 2">
    <name type="scientific">Portunus trituberculatus</name>
    <name type="common">Swimming crab</name>
    <name type="synonym">Neptunus trituberculatus</name>
    <dbReference type="NCBI Taxonomy" id="210409"/>
    <lineage>
        <taxon>Eukaryota</taxon>
        <taxon>Metazoa</taxon>
        <taxon>Ecdysozoa</taxon>
        <taxon>Arthropoda</taxon>
        <taxon>Crustacea</taxon>
        <taxon>Multicrustacea</taxon>
        <taxon>Malacostraca</taxon>
        <taxon>Eumalacostraca</taxon>
        <taxon>Eucarida</taxon>
        <taxon>Decapoda</taxon>
        <taxon>Pleocyemata</taxon>
        <taxon>Brachyura</taxon>
        <taxon>Eubrachyura</taxon>
        <taxon>Portunoidea</taxon>
        <taxon>Portunidae</taxon>
        <taxon>Portuninae</taxon>
        <taxon>Portunus</taxon>
    </lineage>
</organism>
<accession>A0A5B7J6I0</accession>
<reference evidence="1 2" key="1">
    <citation type="submission" date="2019-05" db="EMBL/GenBank/DDBJ databases">
        <title>Another draft genome of Portunus trituberculatus and its Hox gene families provides insights of decapod evolution.</title>
        <authorList>
            <person name="Jeong J.-H."/>
            <person name="Song I."/>
            <person name="Kim S."/>
            <person name="Choi T."/>
            <person name="Kim D."/>
            <person name="Ryu S."/>
            <person name="Kim W."/>
        </authorList>
    </citation>
    <scope>NUCLEOTIDE SEQUENCE [LARGE SCALE GENOMIC DNA]</scope>
    <source>
        <tissue evidence="1">Muscle</tissue>
    </source>
</reference>
<name>A0A5B7J6I0_PORTR</name>
<proteinExistence type="predicted"/>
<comment type="caution">
    <text evidence="1">The sequence shown here is derived from an EMBL/GenBank/DDBJ whole genome shotgun (WGS) entry which is preliminary data.</text>
</comment>
<evidence type="ECO:0000313" key="1">
    <source>
        <dbReference type="EMBL" id="MPC89566.1"/>
    </source>
</evidence>
<dbReference type="Proteomes" id="UP000324222">
    <property type="component" value="Unassembled WGS sequence"/>
</dbReference>
<protein>
    <submittedName>
        <fullName evidence="1">Uncharacterized protein</fullName>
    </submittedName>
</protein>